<dbReference type="SMART" id="SM00560">
    <property type="entry name" value="LamGL"/>
    <property type="match status" value="1"/>
</dbReference>
<dbReference type="InterPro" id="IPR036116">
    <property type="entry name" value="FN3_sf"/>
</dbReference>
<keyword evidence="5" id="KW-1185">Reference proteome</keyword>
<evidence type="ECO:0000313" key="4">
    <source>
        <dbReference type="EMBL" id="QGQ94328.1"/>
    </source>
</evidence>
<dbReference type="SUPFAM" id="SSF49899">
    <property type="entry name" value="Concanavalin A-like lectins/glucanases"/>
    <property type="match status" value="1"/>
</dbReference>
<protein>
    <recommendedName>
        <fullName evidence="3">Fibronectin type-III domain-containing protein</fullName>
    </recommendedName>
</protein>
<dbReference type="InterPro" id="IPR013783">
    <property type="entry name" value="Ig-like_fold"/>
</dbReference>
<dbReference type="SMART" id="SM00060">
    <property type="entry name" value="FN3"/>
    <property type="match status" value="3"/>
</dbReference>
<keyword evidence="2" id="KW-1015">Disulfide bond</keyword>
<sequence>MESRNSFSISVSVNKIAVITIFVLSLLYLAVSLPAVYAVGSTYYVNNKAGSNCSNGAAGTSQSQPWCDFTNVNTTTFQPGDQILLARGAVWDQAMRPSGSGTSANYITLGAYGSGANPAIDRGHNSVNDQTINMTNPSYWIFENLEIRNAAMGIHIIANQLGNQGLIFRDLYFHDIDLILKGVPTNIIGVWNSVSIALDGGPEPSPSEWLWKDIEITRVRTLNAGGFVITANDGYPATSIQNVTIHDNDLDAIPSSMLALAENSNVKVFSNKINSCAQLYQSQGTTCVFLWRGQNITFANNMFTVVTNTGSHDMSFIDHEFYDDQVRLYSNYFADAAGPAIEYLALSGSDRGGDISTNHIVKGNVFAGNSTSGSSTLKGSLYRYTQTAASFTGTASDNLYYEPTGFTNNSGLFTNWTLTNNTSISVETNIYNSSNGFSATQGANRWYYELYNGSSYSNLSYDSTNAYWGTSTGYVSRFNIISNNTSSNWVSRTWNAPNTGTISIRGRALKNDIAGGDGVKIRITKNGTVIYPVGGGAQAITATDQSGVDTNLDSISISSGDMIRFEINNGGSANSANDLTSWAPSVAYTSTTSDTTAPAAVTNLAVGTTTVSTAPLTWTSPGDDASTGTASSYDIRYSTSAITAANWSSATQATGEPSPSAAGTSQNFTVTGLNPGTTFYFAIKTLDEVPNTSVISNVPNKTTSPSSNLLLSNPGFESGLTSWTAQNSSIAVDTGNVHSGSQAVRIYNRTQSYSAAKQDIKSILLANGQGNYTASAWAKFSSGSGNAFLVINTVDSGGSHWFTTDSISVGTSYTQFSGTLNITWTGTLSSAVIYTQTSSSLTDMYEDDFSLVFTSSDTTAPSAITNLAVGTTTLSTVPLSWTSPGDDGSTGTASSYDIRYSTSAITTGNWASATQATGEPTPSIAGTSESFTVNGLNSGTTYYFAIKTSDEMPNESGLSNLPNGTTSPSDNLLLSNPGFESGLTSWSAQTSSIAVDTGNVNSGSQAVRIYNRTAVYSSVKQDIKSILLANGQGNYSASAWSKFSSGSNNVLIVVNTVDSGGSHWFETTWTSVGTSYTQLSGTLNITWTGTLSSALIYTSTSTALTDMYQDDFSLVFASSDTTAPSVITNFAVGTTTASTAPLTWTSPGDDGSSGAATTYDIRYSTSTITSGNWASATQAVGEPVPAVAGTSESFTVTDLNPSTTYYFAIKTKDEMSNESGLSNVTNGTTTSGMDSTIVGEWKFNETSGTSADDTSANSNIGTLTNGAVFATGGKSGYAVSLDGTNDYVNIADNAALDGMSALTVSAWVNLTQMAALGYIPVGKDWGGESYRIFINAAGTVQFVVRTTNNSWYSAGTAAVSPSALTAGTWYHLVGTYDGANVKIYINGVYQATGSQTISGSIYNTGAALRIGYLDLSNYTKGKVDEVRIYNRALNASEVLSLYNSY</sequence>
<feature type="domain" description="Fibronectin type-III" evidence="3">
    <location>
        <begin position="1123"/>
        <end position="1232"/>
    </location>
</feature>
<evidence type="ECO:0000259" key="3">
    <source>
        <dbReference type="PROSITE" id="PS50853"/>
    </source>
</evidence>
<dbReference type="InterPro" id="IPR011050">
    <property type="entry name" value="Pectin_lyase_fold/virulence"/>
</dbReference>
<dbReference type="SUPFAM" id="SSF51126">
    <property type="entry name" value="Pectin lyase-like"/>
    <property type="match status" value="1"/>
</dbReference>
<dbReference type="PANTHER" id="PTHR42535:SF2">
    <property type="entry name" value="CHROMOSOME UNDETERMINED SCAFFOLD_146, WHOLE GENOME SHOTGUN SEQUENCE"/>
    <property type="match status" value="1"/>
</dbReference>
<proteinExistence type="predicted"/>
<dbReference type="SUPFAM" id="SSF49785">
    <property type="entry name" value="Galactose-binding domain-like"/>
    <property type="match status" value="2"/>
</dbReference>
<dbReference type="Gene3D" id="2.60.120.260">
    <property type="entry name" value="Galactose-binding domain-like"/>
    <property type="match status" value="2"/>
</dbReference>
<dbReference type="InterPro" id="IPR013320">
    <property type="entry name" value="ConA-like_dom_sf"/>
</dbReference>
<dbReference type="PROSITE" id="PS50853">
    <property type="entry name" value="FN3"/>
    <property type="match status" value="3"/>
</dbReference>
<name>A0A6B8RFX9_9BACL</name>
<dbReference type="SUPFAM" id="SSF49265">
    <property type="entry name" value="Fibronectin type III"/>
    <property type="match status" value="2"/>
</dbReference>
<dbReference type="RefSeq" id="WP_155699329.1">
    <property type="nucleotide sequence ID" value="NZ_CP034235.1"/>
</dbReference>
<dbReference type="Gene3D" id="2.60.120.200">
    <property type="match status" value="1"/>
</dbReference>
<gene>
    <name evidence="4" type="ORF">EHS13_05110</name>
</gene>
<organism evidence="4 5">
    <name type="scientific">Paenibacillus psychroresistens</name>
    <dbReference type="NCBI Taxonomy" id="1778678"/>
    <lineage>
        <taxon>Bacteria</taxon>
        <taxon>Bacillati</taxon>
        <taxon>Bacillota</taxon>
        <taxon>Bacilli</taxon>
        <taxon>Bacillales</taxon>
        <taxon>Paenibacillaceae</taxon>
        <taxon>Paenibacillus</taxon>
    </lineage>
</organism>
<dbReference type="Pfam" id="PF13385">
    <property type="entry name" value="Laminin_G_3"/>
    <property type="match status" value="1"/>
</dbReference>
<dbReference type="OrthoDB" id="3333873at2"/>
<dbReference type="Proteomes" id="UP000426246">
    <property type="component" value="Chromosome"/>
</dbReference>
<dbReference type="Pfam" id="PF00041">
    <property type="entry name" value="fn3"/>
    <property type="match status" value="3"/>
</dbReference>
<dbReference type="InterPro" id="IPR006558">
    <property type="entry name" value="LamG-like"/>
</dbReference>
<dbReference type="InterPro" id="IPR003961">
    <property type="entry name" value="FN3_dom"/>
</dbReference>
<keyword evidence="1" id="KW-0732">Signal</keyword>
<feature type="domain" description="Fibronectin type-III" evidence="3">
    <location>
        <begin position="860"/>
        <end position="969"/>
    </location>
</feature>
<accession>A0A6B8RFX9</accession>
<dbReference type="EMBL" id="CP034235">
    <property type="protein sequence ID" value="QGQ94328.1"/>
    <property type="molecule type" value="Genomic_DNA"/>
</dbReference>
<dbReference type="InterPro" id="IPR008979">
    <property type="entry name" value="Galactose-bd-like_sf"/>
</dbReference>
<evidence type="ECO:0000256" key="2">
    <source>
        <dbReference type="ARBA" id="ARBA00023157"/>
    </source>
</evidence>
<feature type="domain" description="Fibronectin type-III" evidence="3">
    <location>
        <begin position="600"/>
        <end position="706"/>
    </location>
</feature>
<dbReference type="Gene3D" id="2.60.40.10">
    <property type="entry name" value="Immunoglobulins"/>
    <property type="match status" value="3"/>
</dbReference>
<evidence type="ECO:0000256" key="1">
    <source>
        <dbReference type="ARBA" id="ARBA00022729"/>
    </source>
</evidence>
<dbReference type="PANTHER" id="PTHR42535">
    <property type="entry name" value="OOKINETE PROTEIN, PUTATIVE-RELATED"/>
    <property type="match status" value="1"/>
</dbReference>
<evidence type="ECO:0000313" key="5">
    <source>
        <dbReference type="Proteomes" id="UP000426246"/>
    </source>
</evidence>
<dbReference type="CDD" id="cd00063">
    <property type="entry name" value="FN3"/>
    <property type="match status" value="3"/>
</dbReference>
<dbReference type="KEGG" id="ppsc:EHS13_05110"/>
<reference evidence="5" key="1">
    <citation type="submission" date="2018-11" db="EMBL/GenBank/DDBJ databases">
        <title>Complete genome sequence of Paenibacillus sp. ML311-T8.</title>
        <authorList>
            <person name="Nam Y.-D."/>
            <person name="Kang J."/>
            <person name="Chung W.-H."/>
            <person name="Park Y.S."/>
        </authorList>
    </citation>
    <scope>NUCLEOTIDE SEQUENCE [LARGE SCALE GENOMIC DNA]</scope>
    <source>
        <strain evidence="5">ML311-T8</strain>
    </source>
</reference>